<accession>A0A3N7JVZ7</accession>
<keyword evidence="3" id="KW-1185">Reference proteome</keyword>
<reference evidence="2 3" key="2">
    <citation type="submission" date="2018-12" db="EMBL/GenBank/DDBJ databases">
        <title>Rhizobacter gummiphilus sp. nov., a rubber-degrading bacterium isolated from the soil of a botanical garden in Japan.</title>
        <authorList>
            <person name="Shunsuke S.S."/>
        </authorList>
    </citation>
    <scope>NUCLEOTIDE SEQUENCE [LARGE SCALE GENOMIC DNA]</scope>
    <source>
        <strain evidence="2 3">S-16</strain>
    </source>
</reference>
<dbReference type="PANTHER" id="PTHR43155:SF2">
    <property type="entry name" value="CYCLIC DI-GMP PHOSPHODIESTERASE PA4108"/>
    <property type="match status" value="1"/>
</dbReference>
<name>A0A3N7JVZ7_9BURK</name>
<feature type="domain" description="HD-GYP" evidence="1">
    <location>
        <begin position="113"/>
        <end position="307"/>
    </location>
</feature>
<organism evidence="2 3">
    <name type="scientific">Piscinibacter terrae</name>
    <dbReference type="NCBI Taxonomy" id="2496871"/>
    <lineage>
        <taxon>Bacteria</taxon>
        <taxon>Pseudomonadati</taxon>
        <taxon>Pseudomonadota</taxon>
        <taxon>Betaproteobacteria</taxon>
        <taxon>Burkholderiales</taxon>
        <taxon>Sphaerotilaceae</taxon>
        <taxon>Piscinibacter</taxon>
    </lineage>
</organism>
<sequence>MQFCPLSSVHQRITVGMPLPFNVRNADHTLLLACGQVIATQEQLEALFERGALVDTEELKPRGPDAATARADQLPGLWDQTFERVSRTLKAAVHTNFNAALNEVCAPVLALVERDPDLAIFQIVRQEVGAGPQYGVSHSMHAAIACRLAAQRLGWNANDVQRVFKAAMTMNISMIELQGRLSLQPTPVTPLQRQAIREHPFKSMQMLQAQGVEDQDWLDAVGHHHESPDGKGYPSGMVEIGEMAQLLRRADIYTAKLAARATRGAMPPHDAARQVFTDEQGHPMAAALVKEFGVYPPGTCVRLASGEVGVVVKRGASTNTPVVASLMGRQGDALMEPVRRDTGVSQHAVVSVVSDKTLKVRISRDKLAALGQG</sequence>
<dbReference type="EMBL" id="QUSW01000002">
    <property type="protein sequence ID" value="RQP25029.1"/>
    <property type="molecule type" value="Genomic_DNA"/>
</dbReference>
<evidence type="ECO:0000259" key="1">
    <source>
        <dbReference type="PROSITE" id="PS51832"/>
    </source>
</evidence>
<dbReference type="Gene3D" id="1.10.3210.10">
    <property type="entry name" value="Hypothetical protein af1432"/>
    <property type="match status" value="1"/>
</dbReference>
<dbReference type="InterPro" id="IPR003607">
    <property type="entry name" value="HD/PDEase_dom"/>
</dbReference>
<evidence type="ECO:0000313" key="3">
    <source>
        <dbReference type="Proteomes" id="UP000267464"/>
    </source>
</evidence>
<dbReference type="Pfam" id="PF13487">
    <property type="entry name" value="HD_5"/>
    <property type="match status" value="1"/>
</dbReference>
<dbReference type="GO" id="GO:0008081">
    <property type="term" value="F:phosphoric diester hydrolase activity"/>
    <property type="evidence" value="ECO:0007669"/>
    <property type="project" value="UniProtKB-ARBA"/>
</dbReference>
<proteinExistence type="predicted"/>
<dbReference type="InterPro" id="IPR037522">
    <property type="entry name" value="HD_GYP_dom"/>
</dbReference>
<dbReference type="PROSITE" id="PS51832">
    <property type="entry name" value="HD_GYP"/>
    <property type="match status" value="1"/>
</dbReference>
<evidence type="ECO:0000313" key="2">
    <source>
        <dbReference type="EMBL" id="RQP25029.1"/>
    </source>
</evidence>
<protein>
    <recommendedName>
        <fullName evidence="1">HD-GYP domain-containing protein</fullName>
    </recommendedName>
</protein>
<reference evidence="2 3" key="1">
    <citation type="submission" date="2018-08" db="EMBL/GenBank/DDBJ databases">
        <authorList>
            <person name="Khan S.A."/>
            <person name="Jeon C.O."/>
            <person name="Chun B.H."/>
            <person name="Jeong S.E."/>
        </authorList>
    </citation>
    <scope>NUCLEOTIDE SEQUENCE [LARGE SCALE GENOMIC DNA]</scope>
    <source>
        <strain evidence="2 3">S-16</strain>
    </source>
</reference>
<dbReference type="CDD" id="cd00077">
    <property type="entry name" value="HDc"/>
    <property type="match status" value="1"/>
</dbReference>
<gene>
    <name evidence="2" type="ORF">DZC73_09235</name>
</gene>
<dbReference type="PANTHER" id="PTHR43155">
    <property type="entry name" value="CYCLIC DI-GMP PHOSPHODIESTERASE PA4108-RELATED"/>
    <property type="match status" value="1"/>
</dbReference>
<comment type="caution">
    <text evidence="2">The sequence shown here is derived from an EMBL/GenBank/DDBJ whole genome shotgun (WGS) entry which is preliminary data.</text>
</comment>
<dbReference type="OrthoDB" id="9774747at2"/>
<dbReference type="SUPFAM" id="SSF109604">
    <property type="entry name" value="HD-domain/PDEase-like"/>
    <property type="match status" value="1"/>
</dbReference>
<dbReference type="Proteomes" id="UP000267464">
    <property type="component" value="Unassembled WGS sequence"/>
</dbReference>
<dbReference type="AlphaFoldDB" id="A0A3N7JVZ7"/>
<dbReference type="RefSeq" id="WP_124539936.1">
    <property type="nucleotide sequence ID" value="NZ_QUSW01000002.1"/>
</dbReference>